<accession>A0AA96KT62</accession>
<proteinExistence type="predicted"/>
<reference evidence="1" key="1">
    <citation type="submission" date="2023-08" db="EMBL/GenBank/DDBJ databases">
        <authorList>
            <person name="Nazir A."/>
        </authorList>
    </citation>
    <scope>NUCLEOTIDE SEQUENCE</scope>
</reference>
<name>A0AA96KT62_9CAUD</name>
<protein>
    <submittedName>
        <fullName evidence="1">Uncharacterized protein</fullName>
    </submittedName>
</protein>
<organism evidence="1">
    <name type="scientific">Staphylococcus phage vB_VibM_10AMN12</name>
    <dbReference type="NCBI Taxonomy" id="3076785"/>
    <lineage>
        <taxon>Viruses</taxon>
        <taxon>Duplodnaviria</taxon>
        <taxon>Heunggongvirae</taxon>
        <taxon>Uroviricota</taxon>
        <taxon>Caudoviricetes</taxon>
    </lineage>
</organism>
<sequence>MTTPKQRLINIIQNNIDTQIEGICSNLLLTTEQSQEFLKLTKEQDLAAEVVTNAYVLNMTEEEMEDYVSAVEKIYSYQEKLGTTMIDASEDVITRFLEHNQATLLKMVEENLPDDE</sequence>
<dbReference type="EMBL" id="OR481006">
    <property type="protein sequence ID" value="WNO47556.1"/>
    <property type="molecule type" value="Genomic_DNA"/>
</dbReference>
<evidence type="ECO:0000313" key="1">
    <source>
        <dbReference type="EMBL" id="WNO47556.1"/>
    </source>
</evidence>